<evidence type="ECO:0000313" key="6">
    <source>
        <dbReference type="Proteomes" id="UP000818624"/>
    </source>
</evidence>
<dbReference type="SUPFAM" id="SSF52788">
    <property type="entry name" value="Phosphotyrosine protein phosphatases I"/>
    <property type="match status" value="1"/>
</dbReference>
<dbReference type="Gene3D" id="3.40.50.2300">
    <property type="match status" value="1"/>
</dbReference>
<gene>
    <name evidence="5" type="ORF">GLX27_000958</name>
</gene>
<organism evidence="5 6">
    <name type="scientific">Malassezia furfur</name>
    <name type="common">Pityriasis versicolor infection agent</name>
    <name type="synonym">Pityrosporum furfur</name>
    <dbReference type="NCBI Taxonomy" id="55194"/>
    <lineage>
        <taxon>Eukaryota</taxon>
        <taxon>Fungi</taxon>
        <taxon>Dikarya</taxon>
        <taxon>Basidiomycota</taxon>
        <taxon>Ustilaginomycotina</taxon>
        <taxon>Malasseziomycetes</taxon>
        <taxon>Malasseziales</taxon>
        <taxon>Malasseziaceae</taxon>
        <taxon>Malassezia</taxon>
    </lineage>
</organism>
<accession>A0ABY8EPM1</accession>
<protein>
    <recommendedName>
        <fullName evidence="4">Phosphotyrosine protein phosphatase I domain-containing protein</fullName>
    </recommendedName>
</protein>
<feature type="domain" description="Phosphotyrosine protein phosphatase I" evidence="4">
    <location>
        <begin position="8"/>
        <end position="154"/>
    </location>
</feature>
<keyword evidence="2" id="KW-0378">Hydrolase</keyword>
<dbReference type="PANTHER" id="PTHR11717:SF7">
    <property type="entry name" value="LOW MOLECULAR WEIGHT PHOSPHOTYROSINE PROTEIN PHOSPHATASE"/>
    <property type="match status" value="1"/>
</dbReference>
<dbReference type="InterPro" id="IPR017867">
    <property type="entry name" value="Tyr_phospatase_low_mol_wt"/>
</dbReference>
<dbReference type="PRINTS" id="PR00719">
    <property type="entry name" value="LMWPTPASE"/>
</dbReference>
<dbReference type="Pfam" id="PF01451">
    <property type="entry name" value="LMWPc"/>
    <property type="match status" value="1"/>
</dbReference>
<sequence length="163" mass="18436">MGGADEKINVLFCCLGNICRSPMAEAVFAESVRRNNVQDKFGVIDSCGTADYHVGEEPDLRTTQICRKNNVPINSLARSIDRSDFDKFDYIFGMDSNNIKNLKRIQPKGTKAQVMLFSEFDDKKTIYDPYYLGDHAFQTVYDQCLQYSQAFLAALKLIPPAQL</sequence>
<name>A0ABY8EPM1_MALFU</name>
<evidence type="ECO:0000313" key="5">
    <source>
        <dbReference type="EMBL" id="WFD46323.1"/>
    </source>
</evidence>
<evidence type="ECO:0000256" key="3">
    <source>
        <dbReference type="ARBA" id="ARBA00022912"/>
    </source>
</evidence>
<evidence type="ECO:0000256" key="2">
    <source>
        <dbReference type="ARBA" id="ARBA00022801"/>
    </source>
</evidence>
<dbReference type="InterPro" id="IPR023485">
    <property type="entry name" value="Ptyr_pPase"/>
</dbReference>
<reference evidence="5 6" key="1">
    <citation type="journal article" date="2020" name="Elife">
        <title>Loss of centromere function drives karyotype evolution in closely related Malassezia species.</title>
        <authorList>
            <person name="Sankaranarayanan S.R."/>
            <person name="Ianiri G."/>
            <person name="Coelho M.A."/>
            <person name="Reza M.H."/>
            <person name="Thimmappa B.C."/>
            <person name="Ganguly P."/>
            <person name="Vadnala R.N."/>
            <person name="Sun S."/>
            <person name="Siddharthan R."/>
            <person name="Tellgren-Roth C."/>
            <person name="Dawson T.L."/>
            <person name="Heitman J."/>
            <person name="Sanyal K."/>
        </authorList>
    </citation>
    <scope>NUCLEOTIDE SEQUENCE [LARGE SCALE GENOMIC DNA]</scope>
    <source>
        <strain evidence="5">CBS14141</strain>
    </source>
</reference>
<evidence type="ECO:0000259" key="4">
    <source>
        <dbReference type="SMART" id="SM00226"/>
    </source>
</evidence>
<dbReference type="CDD" id="cd16343">
    <property type="entry name" value="LMWPTP"/>
    <property type="match status" value="1"/>
</dbReference>
<dbReference type="InterPro" id="IPR036196">
    <property type="entry name" value="Ptyr_pPase_sf"/>
</dbReference>
<keyword evidence="6" id="KW-1185">Reference proteome</keyword>
<comment type="similarity">
    <text evidence="1">Belongs to the low molecular weight phosphotyrosine protein phosphatase family.</text>
</comment>
<dbReference type="InterPro" id="IPR050438">
    <property type="entry name" value="LMW_PTPase"/>
</dbReference>
<evidence type="ECO:0000256" key="1">
    <source>
        <dbReference type="ARBA" id="ARBA00011063"/>
    </source>
</evidence>
<dbReference type="PANTHER" id="PTHR11717">
    <property type="entry name" value="LOW MOLECULAR WEIGHT PROTEIN TYROSINE PHOSPHATASE"/>
    <property type="match status" value="1"/>
</dbReference>
<dbReference type="EMBL" id="CP046234">
    <property type="protein sequence ID" value="WFD46323.1"/>
    <property type="molecule type" value="Genomic_DNA"/>
</dbReference>
<dbReference type="SMART" id="SM00226">
    <property type="entry name" value="LMWPc"/>
    <property type="match status" value="1"/>
</dbReference>
<proteinExistence type="inferred from homology"/>
<keyword evidence="3" id="KW-0904">Protein phosphatase</keyword>
<dbReference type="Proteomes" id="UP000818624">
    <property type="component" value="Chromosome 1"/>
</dbReference>